<evidence type="ECO:0000313" key="2">
    <source>
        <dbReference type="Proteomes" id="UP000008022"/>
    </source>
</evidence>
<evidence type="ECO:0000313" key="1">
    <source>
        <dbReference type="EnsemblPlants" id="ORUFI01G28420.1"/>
    </source>
</evidence>
<dbReference type="AlphaFoldDB" id="A0A0E0N0B7"/>
<reference evidence="2" key="1">
    <citation type="submission" date="2013-06" db="EMBL/GenBank/DDBJ databases">
        <authorList>
            <person name="Zhao Q."/>
        </authorList>
    </citation>
    <scope>NUCLEOTIDE SEQUENCE</scope>
    <source>
        <strain evidence="2">cv. W1943</strain>
    </source>
</reference>
<keyword evidence="2" id="KW-1185">Reference proteome</keyword>
<dbReference type="EnsemblPlants" id="ORUFI01G28420.1">
    <property type="protein sequence ID" value="ORUFI01G28420.1"/>
    <property type="gene ID" value="ORUFI01G28420"/>
</dbReference>
<name>A0A0E0N0B7_ORYRU</name>
<sequence length="80" mass="8345">MCLHMRARTVAGRCPGRPGGILGFTRSALSASTRHLSTPSYQCSTVKSIGSNGLKDMPFTSGGCYVHEAGTSDPLTSEPS</sequence>
<reference evidence="1" key="2">
    <citation type="submission" date="2015-06" db="UniProtKB">
        <authorList>
            <consortium name="EnsemblPlants"/>
        </authorList>
    </citation>
    <scope>IDENTIFICATION</scope>
</reference>
<dbReference type="Gramene" id="ORUFI01G28420.1">
    <property type="protein sequence ID" value="ORUFI01G28420.1"/>
    <property type="gene ID" value="ORUFI01G28420"/>
</dbReference>
<proteinExistence type="predicted"/>
<accession>A0A0E0N0B7</accession>
<protein>
    <submittedName>
        <fullName evidence="1">Uncharacterized protein</fullName>
    </submittedName>
</protein>
<dbReference type="Proteomes" id="UP000008022">
    <property type="component" value="Unassembled WGS sequence"/>
</dbReference>
<dbReference type="HOGENOM" id="CLU_2593989_0_0_1"/>
<organism evidence="1 2">
    <name type="scientific">Oryza rufipogon</name>
    <name type="common">Brownbeard rice</name>
    <name type="synonym">Asian wild rice</name>
    <dbReference type="NCBI Taxonomy" id="4529"/>
    <lineage>
        <taxon>Eukaryota</taxon>
        <taxon>Viridiplantae</taxon>
        <taxon>Streptophyta</taxon>
        <taxon>Embryophyta</taxon>
        <taxon>Tracheophyta</taxon>
        <taxon>Spermatophyta</taxon>
        <taxon>Magnoliopsida</taxon>
        <taxon>Liliopsida</taxon>
        <taxon>Poales</taxon>
        <taxon>Poaceae</taxon>
        <taxon>BOP clade</taxon>
        <taxon>Oryzoideae</taxon>
        <taxon>Oryzeae</taxon>
        <taxon>Oryzinae</taxon>
        <taxon>Oryza</taxon>
    </lineage>
</organism>